<evidence type="ECO:0000256" key="1">
    <source>
        <dbReference type="SAM" id="MobiDB-lite"/>
    </source>
</evidence>
<name>A0AAD6TMN1_9AGAR</name>
<accession>A0AAD6TMN1</accession>
<dbReference type="EMBL" id="JARJCN010000117">
    <property type="protein sequence ID" value="KAJ7073328.1"/>
    <property type="molecule type" value="Genomic_DNA"/>
</dbReference>
<proteinExistence type="predicted"/>
<dbReference type="Proteomes" id="UP001222325">
    <property type="component" value="Unassembled WGS sequence"/>
</dbReference>
<keyword evidence="3" id="KW-1185">Reference proteome</keyword>
<dbReference type="AlphaFoldDB" id="A0AAD6TMN1"/>
<evidence type="ECO:0000313" key="2">
    <source>
        <dbReference type="EMBL" id="KAJ7073328.1"/>
    </source>
</evidence>
<feature type="region of interest" description="Disordered" evidence="1">
    <location>
        <begin position="356"/>
        <end position="419"/>
    </location>
</feature>
<comment type="caution">
    <text evidence="2">The sequence shown here is derived from an EMBL/GenBank/DDBJ whole genome shotgun (WGS) entry which is preliminary data.</text>
</comment>
<protein>
    <submittedName>
        <fullName evidence="2">Uncharacterized protein</fullName>
    </submittedName>
</protein>
<feature type="compositionally biased region" description="Acidic residues" evidence="1">
    <location>
        <begin position="275"/>
        <end position="286"/>
    </location>
</feature>
<reference evidence="2" key="1">
    <citation type="submission" date="2023-03" db="EMBL/GenBank/DDBJ databases">
        <title>Massive genome expansion in bonnet fungi (Mycena s.s.) driven by repeated elements and novel gene families across ecological guilds.</title>
        <authorList>
            <consortium name="Lawrence Berkeley National Laboratory"/>
            <person name="Harder C.B."/>
            <person name="Miyauchi S."/>
            <person name="Viragh M."/>
            <person name="Kuo A."/>
            <person name="Thoen E."/>
            <person name="Andreopoulos B."/>
            <person name="Lu D."/>
            <person name="Skrede I."/>
            <person name="Drula E."/>
            <person name="Henrissat B."/>
            <person name="Morin E."/>
            <person name="Kohler A."/>
            <person name="Barry K."/>
            <person name="LaButti K."/>
            <person name="Morin E."/>
            <person name="Salamov A."/>
            <person name="Lipzen A."/>
            <person name="Mereny Z."/>
            <person name="Hegedus B."/>
            <person name="Baldrian P."/>
            <person name="Stursova M."/>
            <person name="Weitz H."/>
            <person name="Taylor A."/>
            <person name="Grigoriev I.V."/>
            <person name="Nagy L.G."/>
            <person name="Martin F."/>
            <person name="Kauserud H."/>
        </authorList>
    </citation>
    <scope>NUCLEOTIDE SEQUENCE</scope>
    <source>
        <strain evidence="2">CBHHK173m</strain>
    </source>
</reference>
<sequence length="419" mass="46483">MLTKLFYPVSSRFWTPRSSAGPSRLLYTESTIGGAARFFWLRFVEQLSGSTSFSCAIDIGFEPKMLLQEQYATLLLVFLRSVFKEVQGGRLLVSPENPPKECHRFVEQLSGSTSFSCAIDIGFEPKMLLQEQYATLLLVSRANPRIVQCFFVQVLDPTLFGWAVAAALHGIDHWRRSEVFFGLVFKEVQGGRLLVSPENPPKECHRFVEMYNLWVLGPGRGCSRSVHASLEKAVKNRAPTAQCMSLGHHRLLKKSERQNAKRSWDKPRTKKAVEVESEDEEVDDEMERMSSPATGNPRERTPTLQEIDVEQDSPRAPLGWEGEIEEDEELASQVLTTMLLYDESAPTWLSIVQNSDATTRGNDDGGGGDEGLPPAWDATASMEPPPSLQPTAAIVAGRDGAPWPGPAQATRLGLTGRMG</sequence>
<gene>
    <name evidence="2" type="ORF">B0H15DRAFT_806841</name>
</gene>
<feature type="compositionally biased region" description="Basic and acidic residues" evidence="1">
    <location>
        <begin position="255"/>
        <end position="274"/>
    </location>
</feature>
<organism evidence="2 3">
    <name type="scientific">Mycena belliarum</name>
    <dbReference type="NCBI Taxonomy" id="1033014"/>
    <lineage>
        <taxon>Eukaryota</taxon>
        <taxon>Fungi</taxon>
        <taxon>Dikarya</taxon>
        <taxon>Basidiomycota</taxon>
        <taxon>Agaricomycotina</taxon>
        <taxon>Agaricomycetes</taxon>
        <taxon>Agaricomycetidae</taxon>
        <taxon>Agaricales</taxon>
        <taxon>Marasmiineae</taxon>
        <taxon>Mycenaceae</taxon>
        <taxon>Mycena</taxon>
    </lineage>
</organism>
<evidence type="ECO:0000313" key="3">
    <source>
        <dbReference type="Proteomes" id="UP001222325"/>
    </source>
</evidence>
<feature type="region of interest" description="Disordered" evidence="1">
    <location>
        <begin position="255"/>
        <end position="301"/>
    </location>
</feature>